<feature type="coiled-coil region" evidence="6">
    <location>
        <begin position="736"/>
        <end position="763"/>
    </location>
</feature>
<dbReference type="InterPro" id="IPR027417">
    <property type="entry name" value="P-loop_NTPase"/>
</dbReference>
<evidence type="ECO:0000313" key="10">
    <source>
        <dbReference type="Proteomes" id="UP001595783"/>
    </source>
</evidence>
<organism evidence="9 10">
    <name type="scientific">Helicobacter baculiformis</name>
    <dbReference type="NCBI Taxonomy" id="427351"/>
    <lineage>
        <taxon>Bacteria</taxon>
        <taxon>Pseudomonadati</taxon>
        <taxon>Campylobacterota</taxon>
        <taxon>Epsilonproteobacteria</taxon>
        <taxon>Campylobacterales</taxon>
        <taxon>Helicobacteraceae</taxon>
        <taxon>Helicobacter</taxon>
    </lineage>
</organism>
<dbReference type="Gene3D" id="3.40.50.300">
    <property type="entry name" value="P-loop containing nucleotide triphosphate hydrolases"/>
    <property type="match status" value="1"/>
</dbReference>
<sequence length="770" mass="88476">MVADISIPQLVNKAKRLEDFVKEHRSELDARVDALEKECEIQSADKLEQIFKKKAEQERDLKIGILGRVKAGKSSFLNALVFQGKNILPKAATPMTAALTILEYGESFEAEVNFYTAKERAEIKEKHAQYQKYLQEAKEKQYEKLKQQQEEEQEKQKNQERRLKLSGQSHDAGQKNQVPCQKSDEELYKEAEELATQEFSTHPLRAHFEQYEQMQQSKIDFSNLPDRENLKCKSYEELGNQLNDYVGSSGKYMPFTKSITLRLNEERLKEVQIIDTPGMDDPIVSREERTRELIASCDVVFLISPSGQFLNARDLELLETIEQKNGIKEFRVVASQFDTVLLSPEIQEGGDLSQSIERALKNLNSQQQSVFSTRYKEFGKSEVIFSSGVGVEIANHYDHLQDPNAQKVLENLQEDYPDFFSNKQNALSNLELLANMDKVRQVLEQVRAKKEEILIASLEETLQSKFEGLEAYQQGIAELLQTQIHKLQTSDLDALKTKLTKLGEIKEKVKRIINTSFVDAANEFSGKLGEELKEKIKKYLEKIEHALERSQEIKTETGTRERDTERDSWFFKKLWADLRNTRYKTEVYTETYKTLKTLPVRKALQETILEIQNTLDRAYKDRLKGWRKTIKKDLFDDLGEELGEENSVYVDIELIESSLYAVIARIELPELSYPSDLPDVLKQGGEIVGDGECEKYIKAAHEFFHNLGNEAHANINHAVQALEDTLKGAKIGDKLVDSYQAQIQQLEKNMGSQQESIARYQALKEEVLAL</sequence>
<evidence type="ECO:0000256" key="4">
    <source>
        <dbReference type="ARBA" id="ARBA00023134"/>
    </source>
</evidence>
<reference evidence="10" key="1">
    <citation type="journal article" date="2019" name="Int. J. Syst. Evol. Microbiol.">
        <title>The Global Catalogue of Microorganisms (GCM) 10K type strain sequencing project: providing services to taxonomists for standard genome sequencing and annotation.</title>
        <authorList>
            <consortium name="The Broad Institute Genomics Platform"/>
            <consortium name="The Broad Institute Genome Sequencing Center for Infectious Disease"/>
            <person name="Wu L."/>
            <person name="Ma J."/>
        </authorList>
    </citation>
    <scope>NUCLEOTIDE SEQUENCE [LARGE SCALE GENOMIC DNA]</scope>
    <source>
        <strain evidence="10">CCUG 53816</strain>
    </source>
</reference>
<proteinExistence type="predicted"/>
<keyword evidence="2" id="KW-0547">Nucleotide-binding</keyword>
<gene>
    <name evidence="9" type="ORF">ACFOPX_08435</name>
</gene>
<dbReference type="PANTHER" id="PTHR10465:SF0">
    <property type="entry name" value="SARCALUMENIN"/>
    <property type="match status" value="1"/>
</dbReference>
<keyword evidence="10" id="KW-1185">Reference proteome</keyword>
<evidence type="ECO:0000256" key="1">
    <source>
        <dbReference type="ARBA" id="ARBA00004370"/>
    </source>
</evidence>
<feature type="domain" description="Dynamin N-terminal" evidence="8">
    <location>
        <begin position="63"/>
        <end position="328"/>
    </location>
</feature>
<dbReference type="PANTHER" id="PTHR10465">
    <property type="entry name" value="TRANSMEMBRANE GTPASE FZO1"/>
    <property type="match status" value="1"/>
</dbReference>
<evidence type="ECO:0000256" key="5">
    <source>
        <dbReference type="ARBA" id="ARBA00023136"/>
    </source>
</evidence>
<dbReference type="InterPro" id="IPR045063">
    <property type="entry name" value="Dynamin_N"/>
</dbReference>
<comment type="subcellular location">
    <subcellularLocation>
        <location evidence="1">Membrane</location>
    </subcellularLocation>
</comment>
<keyword evidence="4" id="KW-0342">GTP-binding</keyword>
<evidence type="ECO:0000313" key="9">
    <source>
        <dbReference type="EMBL" id="MFC3848530.1"/>
    </source>
</evidence>
<evidence type="ECO:0000256" key="7">
    <source>
        <dbReference type="SAM" id="MobiDB-lite"/>
    </source>
</evidence>
<keyword evidence="5" id="KW-0472">Membrane</keyword>
<comment type="caution">
    <text evidence="9">The sequence shown here is derived from an EMBL/GenBank/DDBJ whole genome shotgun (WGS) entry which is preliminary data.</text>
</comment>
<dbReference type="EMBL" id="JBHRZO010000074">
    <property type="protein sequence ID" value="MFC3848530.1"/>
    <property type="molecule type" value="Genomic_DNA"/>
</dbReference>
<evidence type="ECO:0000259" key="8">
    <source>
        <dbReference type="Pfam" id="PF00350"/>
    </source>
</evidence>
<name>A0ABV7ZK18_9HELI</name>
<dbReference type="SUPFAM" id="SSF52540">
    <property type="entry name" value="P-loop containing nucleoside triphosphate hydrolases"/>
    <property type="match status" value="1"/>
</dbReference>
<evidence type="ECO:0000256" key="3">
    <source>
        <dbReference type="ARBA" id="ARBA00022801"/>
    </source>
</evidence>
<keyword evidence="6" id="KW-0175">Coiled coil</keyword>
<feature type="compositionally biased region" description="Basic and acidic residues" evidence="7">
    <location>
        <begin position="144"/>
        <end position="163"/>
    </location>
</feature>
<feature type="region of interest" description="Disordered" evidence="7">
    <location>
        <begin position="144"/>
        <end position="180"/>
    </location>
</feature>
<feature type="compositionally biased region" description="Polar residues" evidence="7">
    <location>
        <begin position="166"/>
        <end position="180"/>
    </location>
</feature>
<dbReference type="Pfam" id="PF00350">
    <property type="entry name" value="Dynamin_N"/>
    <property type="match status" value="1"/>
</dbReference>
<evidence type="ECO:0000256" key="2">
    <source>
        <dbReference type="ARBA" id="ARBA00022741"/>
    </source>
</evidence>
<evidence type="ECO:0000256" key="6">
    <source>
        <dbReference type="SAM" id="Coils"/>
    </source>
</evidence>
<keyword evidence="3" id="KW-0378">Hydrolase</keyword>
<feature type="coiled-coil region" evidence="6">
    <location>
        <begin position="529"/>
        <end position="556"/>
    </location>
</feature>
<accession>A0ABV7ZK18</accession>
<protein>
    <submittedName>
        <fullName evidence="9">Dynamin family protein</fullName>
    </submittedName>
</protein>
<dbReference type="Proteomes" id="UP001595783">
    <property type="component" value="Unassembled WGS sequence"/>
</dbReference>
<dbReference type="RefSeq" id="WP_104752322.1">
    <property type="nucleotide sequence ID" value="NZ_FZMF01000021.1"/>
</dbReference>
<dbReference type="InterPro" id="IPR027094">
    <property type="entry name" value="Mitofusin_fam"/>
</dbReference>